<evidence type="ECO:0000256" key="1">
    <source>
        <dbReference type="SAM" id="MobiDB-lite"/>
    </source>
</evidence>
<dbReference type="STRING" id="1150626.PHAMO_290028"/>
<reference evidence="3 4" key="1">
    <citation type="journal article" date="2012" name="J. Bacteriol.">
        <title>Draft Genome Sequence of the Purple Photosynthetic Bacterium Phaeospirillum molischianum DSM120, a Particularly Versatile Bacterium.</title>
        <authorList>
            <person name="Duquesne K."/>
            <person name="Prima V."/>
            <person name="Ji B."/>
            <person name="Rouy Z."/>
            <person name="Medigue C."/>
            <person name="Talla E."/>
            <person name="Sturgis J.N."/>
        </authorList>
    </citation>
    <scope>NUCLEOTIDE SEQUENCE [LARGE SCALE GENOMIC DNA]</scope>
    <source>
        <strain evidence="4">DSM120</strain>
    </source>
</reference>
<name>H8FTN3_MAGML</name>
<accession>H8FTN3</accession>
<feature type="compositionally biased region" description="Low complexity" evidence="1">
    <location>
        <begin position="35"/>
        <end position="46"/>
    </location>
</feature>
<proteinExistence type="predicted"/>
<gene>
    <name evidence="3" type="ORF">PHAMO_290028</name>
</gene>
<keyword evidence="2" id="KW-0732">Signal</keyword>
<feature type="signal peptide" evidence="2">
    <location>
        <begin position="1"/>
        <end position="21"/>
    </location>
</feature>
<evidence type="ECO:0000313" key="4">
    <source>
        <dbReference type="Proteomes" id="UP000004169"/>
    </source>
</evidence>
<keyword evidence="4" id="KW-1185">Reference proteome</keyword>
<feature type="chain" id="PRO_5003611748" description="Lipoprotein" evidence="2">
    <location>
        <begin position="22"/>
        <end position="71"/>
    </location>
</feature>
<evidence type="ECO:0000256" key="2">
    <source>
        <dbReference type="SAM" id="SignalP"/>
    </source>
</evidence>
<comment type="caution">
    <text evidence="3">The sequence shown here is derived from an EMBL/GenBank/DDBJ whole genome shotgun (WGS) entry which is preliminary data.</text>
</comment>
<dbReference type="PROSITE" id="PS51257">
    <property type="entry name" value="PROKAR_LIPOPROTEIN"/>
    <property type="match status" value="1"/>
</dbReference>
<evidence type="ECO:0008006" key="5">
    <source>
        <dbReference type="Google" id="ProtNLM"/>
    </source>
</evidence>
<dbReference type="Proteomes" id="UP000004169">
    <property type="component" value="Unassembled WGS sequence"/>
</dbReference>
<dbReference type="EMBL" id="CAHP01000022">
    <property type="protein sequence ID" value="CCG41740.1"/>
    <property type="molecule type" value="Genomic_DNA"/>
</dbReference>
<protein>
    <recommendedName>
        <fullName evidence="5">Lipoprotein</fullName>
    </recommendedName>
</protein>
<organism evidence="3 4">
    <name type="scientific">Magnetospirillum molischianum DSM 120</name>
    <dbReference type="NCBI Taxonomy" id="1150626"/>
    <lineage>
        <taxon>Bacteria</taxon>
        <taxon>Pseudomonadati</taxon>
        <taxon>Pseudomonadota</taxon>
        <taxon>Alphaproteobacteria</taxon>
        <taxon>Rhodospirillales</taxon>
        <taxon>Rhodospirillaceae</taxon>
        <taxon>Magnetospirillum</taxon>
    </lineage>
</organism>
<sequence>MTRRRLLGFLTAGLGASVLSACGRRGKPETPEGATYPNVYPYTPYPGQKATTRTGAGEANRAPPPETDQSR</sequence>
<feature type="compositionally biased region" description="Pro residues" evidence="1">
    <location>
        <begin position="62"/>
        <end position="71"/>
    </location>
</feature>
<evidence type="ECO:0000313" key="3">
    <source>
        <dbReference type="EMBL" id="CCG41740.1"/>
    </source>
</evidence>
<feature type="region of interest" description="Disordered" evidence="1">
    <location>
        <begin position="21"/>
        <end position="71"/>
    </location>
</feature>
<dbReference type="AlphaFoldDB" id="H8FTN3"/>